<dbReference type="InterPro" id="IPR036869">
    <property type="entry name" value="J_dom_sf"/>
</dbReference>
<dbReference type="SUPFAM" id="SSF49493">
    <property type="entry name" value="HSP40/DnaJ peptide-binding domain"/>
    <property type="match status" value="2"/>
</dbReference>
<keyword evidence="3 5" id="KW-0863">Zinc-finger</keyword>
<sequence length="419" mass="45193">MSNDSKEFYKILGMSPGSDMRDVKAAYRKKQAQLHPSGPIRKKMRASAEYQAMSDDQKAAREKALDEEISKINIAYGVLGDEDKKADYDAGKGEYGDFGGFGGGFPGGGGFGGFEDIFSAFTGGGRSQRREPKVDDTVTQIPITMKEAYLGKTSKFKINTTRVCNGCDGKGAKSVQKCAKCGGHGFYVIKRSMGAMIAQQQVVCDACGGEGSVAKGPVCSDCRGTKVTKSPYVIEVPIKAGIRDRTPIRKKNEGNHEPGKRPGDLVFVVTVKPLAGFRRVGDDIVAHVEVDLLTVLAGGFVPFEHVDGRHLNIRIGSTSDLKKGVVLYGEGFKSEFGKKGNLFIDLEILIPKRMNAAQLAQAIPPQLAQTAHRDAVNVSGSYAAVPGERAEERAECNQSSECDDEFNARSFFRGGFGFM</sequence>
<dbReference type="SMART" id="SM00271">
    <property type="entry name" value="DnaJ"/>
    <property type="match status" value="1"/>
</dbReference>
<organism evidence="8 9">
    <name type="scientific">Enterospora canceri</name>
    <dbReference type="NCBI Taxonomy" id="1081671"/>
    <lineage>
        <taxon>Eukaryota</taxon>
        <taxon>Fungi</taxon>
        <taxon>Fungi incertae sedis</taxon>
        <taxon>Microsporidia</taxon>
        <taxon>Enterocytozoonidae</taxon>
        <taxon>Enterospora</taxon>
    </lineage>
</organism>
<dbReference type="GO" id="GO:0008270">
    <property type="term" value="F:zinc ion binding"/>
    <property type="evidence" value="ECO:0007669"/>
    <property type="project" value="UniProtKB-KW"/>
</dbReference>
<keyword evidence="2" id="KW-0677">Repeat</keyword>
<feature type="domain" description="CR-type" evidence="7">
    <location>
        <begin position="151"/>
        <end position="231"/>
    </location>
</feature>
<evidence type="ECO:0000313" key="9">
    <source>
        <dbReference type="Proteomes" id="UP000192639"/>
    </source>
</evidence>
<dbReference type="InterPro" id="IPR036410">
    <property type="entry name" value="HSP_DnaJ_Cys-rich_dom_sf"/>
</dbReference>
<comment type="caution">
    <text evidence="8">The sequence shown here is derived from an EMBL/GenBank/DDBJ whole genome shotgun (WGS) entry which is preliminary data.</text>
</comment>
<dbReference type="PANTHER" id="PTHR43888">
    <property type="entry name" value="DNAJ-LIKE-2, ISOFORM A-RELATED"/>
    <property type="match status" value="1"/>
</dbReference>
<dbReference type="Gene3D" id="2.10.230.10">
    <property type="entry name" value="Heat shock protein DnaJ, cysteine-rich domain"/>
    <property type="match status" value="1"/>
</dbReference>
<evidence type="ECO:0000313" key="8">
    <source>
        <dbReference type="EMBL" id="ORD93485.1"/>
    </source>
</evidence>
<evidence type="ECO:0000259" key="7">
    <source>
        <dbReference type="PROSITE" id="PS51188"/>
    </source>
</evidence>
<dbReference type="SUPFAM" id="SSF46565">
    <property type="entry name" value="Chaperone J-domain"/>
    <property type="match status" value="1"/>
</dbReference>
<dbReference type="PRINTS" id="PR00625">
    <property type="entry name" value="JDOMAIN"/>
</dbReference>
<reference evidence="8 9" key="1">
    <citation type="journal article" date="2017" name="Environ. Microbiol.">
        <title>Decay of the glycolytic pathway and adaptation to intranuclear parasitism within Enterocytozoonidae microsporidia.</title>
        <authorList>
            <person name="Wiredu Boakye D."/>
            <person name="Jaroenlak P."/>
            <person name="Prachumwat A."/>
            <person name="Williams T.A."/>
            <person name="Bateman K.S."/>
            <person name="Itsathitphaisarn O."/>
            <person name="Sritunyalucksana K."/>
            <person name="Paszkiewicz K.H."/>
            <person name="Moore K.A."/>
            <person name="Stentiford G.D."/>
            <person name="Williams B.A."/>
        </authorList>
    </citation>
    <scope>NUCLEOTIDE SEQUENCE [LARGE SCALE GENOMIC DNA]</scope>
    <source>
        <strain evidence="8 9">GB1</strain>
    </source>
</reference>
<dbReference type="Proteomes" id="UP000192639">
    <property type="component" value="Unassembled WGS sequence"/>
</dbReference>
<feature type="zinc finger region" description="CR-type" evidence="5">
    <location>
        <begin position="151"/>
        <end position="231"/>
    </location>
</feature>
<feature type="domain" description="J" evidence="6">
    <location>
        <begin position="7"/>
        <end position="99"/>
    </location>
</feature>
<dbReference type="Gene3D" id="2.60.260.20">
    <property type="entry name" value="Urease metallochaperone UreE, N-terminal domain"/>
    <property type="match status" value="2"/>
</dbReference>
<evidence type="ECO:0000256" key="4">
    <source>
        <dbReference type="ARBA" id="ARBA00022833"/>
    </source>
</evidence>
<dbReference type="GO" id="GO:0051082">
    <property type="term" value="F:unfolded protein binding"/>
    <property type="evidence" value="ECO:0007669"/>
    <property type="project" value="InterPro"/>
</dbReference>
<keyword evidence="4 5" id="KW-0862">Zinc</keyword>
<evidence type="ECO:0000256" key="2">
    <source>
        <dbReference type="ARBA" id="ARBA00022737"/>
    </source>
</evidence>
<dbReference type="VEuPathDB" id="MicrosporidiaDB:ECANGB1_2179"/>
<evidence type="ECO:0000256" key="3">
    <source>
        <dbReference type="ARBA" id="ARBA00022771"/>
    </source>
</evidence>
<dbReference type="InterPro" id="IPR002939">
    <property type="entry name" value="DnaJ_C"/>
</dbReference>
<dbReference type="GO" id="GO:0030544">
    <property type="term" value="F:Hsp70 protein binding"/>
    <property type="evidence" value="ECO:0007669"/>
    <property type="project" value="InterPro"/>
</dbReference>
<evidence type="ECO:0000256" key="5">
    <source>
        <dbReference type="PROSITE-ProRule" id="PRU00546"/>
    </source>
</evidence>
<dbReference type="InterPro" id="IPR044713">
    <property type="entry name" value="DNJA1/2-like"/>
</dbReference>
<dbReference type="CDD" id="cd10719">
    <property type="entry name" value="DnaJ_zf"/>
    <property type="match status" value="1"/>
</dbReference>
<accession>A0A1Y1S513</accession>
<evidence type="ECO:0000259" key="6">
    <source>
        <dbReference type="PROSITE" id="PS50076"/>
    </source>
</evidence>
<dbReference type="InterPro" id="IPR001623">
    <property type="entry name" value="DnaJ_domain"/>
</dbReference>
<dbReference type="PROSITE" id="PS51188">
    <property type="entry name" value="ZF_CR"/>
    <property type="match status" value="1"/>
</dbReference>
<dbReference type="EMBL" id="LWDP01000078">
    <property type="protein sequence ID" value="ORD93485.1"/>
    <property type="molecule type" value="Genomic_DNA"/>
</dbReference>
<dbReference type="InterPro" id="IPR001305">
    <property type="entry name" value="HSP_DnaJ_Cys-rich_dom"/>
</dbReference>
<dbReference type="PROSITE" id="PS50076">
    <property type="entry name" value="DNAJ_2"/>
    <property type="match status" value="1"/>
</dbReference>
<dbReference type="Pfam" id="PF00684">
    <property type="entry name" value="DnaJ_CXXCXGXG"/>
    <property type="match status" value="1"/>
</dbReference>
<dbReference type="CDD" id="cd06257">
    <property type="entry name" value="DnaJ"/>
    <property type="match status" value="1"/>
</dbReference>
<keyword evidence="1 5" id="KW-0479">Metal-binding</keyword>
<dbReference type="GO" id="GO:0006457">
    <property type="term" value="P:protein folding"/>
    <property type="evidence" value="ECO:0007669"/>
    <property type="project" value="InterPro"/>
</dbReference>
<proteinExistence type="predicted"/>
<dbReference type="OrthoDB" id="550424at2759"/>
<dbReference type="FunFam" id="2.10.230.10:FF:000001">
    <property type="entry name" value="DnaJ subfamily A member 2"/>
    <property type="match status" value="1"/>
</dbReference>
<protein>
    <submittedName>
        <fullName evidence="8">MAS5</fullName>
    </submittedName>
</protein>
<gene>
    <name evidence="8" type="primary">MAS5</name>
    <name evidence="8" type="ORF">ECANGB1_2179</name>
</gene>
<dbReference type="InterPro" id="IPR008971">
    <property type="entry name" value="HSP40/DnaJ_pept-bd"/>
</dbReference>
<dbReference type="Gene3D" id="1.10.287.110">
    <property type="entry name" value="DnaJ domain"/>
    <property type="match status" value="1"/>
</dbReference>
<dbReference type="SUPFAM" id="SSF57938">
    <property type="entry name" value="DnaJ/Hsp40 cysteine-rich domain"/>
    <property type="match status" value="1"/>
</dbReference>
<evidence type="ECO:0000256" key="1">
    <source>
        <dbReference type="ARBA" id="ARBA00022723"/>
    </source>
</evidence>
<keyword evidence="9" id="KW-1185">Reference proteome</keyword>
<name>A0A1Y1S513_9MICR</name>
<dbReference type="Pfam" id="PF01556">
    <property type="entry name" value="DnaJ_C"/>
    <property type="match status" value="1"/>
</dbReference>
<dbReference type="AlphaFoldDB" id="A0A1Y1S513"/>
<dbReference type="CDD" id="cd10747">
    <property type="entry name" value="DnaJ_C"/>
    <property type="match status" value="1"/>
</dbReference>